<dbReference type="PANTHER" id="PTHR47074">
    <property type="entry name" value="BNAC02G40300D PROTEIN"/>
    <property type="match status" value="1"/>
</dbReference>
<dbReference type="PANTHER" id="PTHR47074:SF48">
    <property type="entry name" value="POLYNUCLEOTIDYL TRANSFERASE, RIBONUCLEASE H-LIKE SUPERFAMILY PROTEIN"/>
    <property type="match status" value="1"/>
</dbReference>
<organism evidence="2 3">
    <name type="scientific">Morella rubra</name>
    <name type="common">Chinese bayberry</name>
    <dbReference type="NCBI Taxonomy" id="262757"/>
    <lineage>
        <taxon>Eukaryota</taxon>
        <taxon>Viridiplantae</taxon>
        <taxon>Streptophyta</taxon>
        <taxon>Embryophyta</taxon>
        <taxon>Tracheophyta</taxon>
        <taxon>Spermatophyta</taxon>
        <taxon>Magnoliopsida</taxon>
        <taxon>eudicotyledons</taxon>
        <taxon>Gunneridae</taxon>
        <taxon>Pentapetalae</taxon>
        <taxon>rosids</taxon>
        <taxon>fabids</taxon>
        <taxon>Fagales</taxon>
        <taxon>Myricaceae</taxon>
        <taxon>Morella</taxon>
    </lineage>
</organism>
<dbReference type="SUPFAM" id="SSF53098">
    <property type="entry name" value="Ribonuclease H-like"/>
    <property type="match status" value="1"/>
</dbReference>
<dbReference type="InterPro" id="IPR002156">
    <property type="entry name" value="RNaseH_domain"/>
</dbReference>
<protein>
    <recommendedName>
        <fullName evidence="1">RNase H type-1 domain-containing protein</fullName>
    </recommendedName>
</protein>
<dbReference type="GO" id="GO:0004523">
    <property type="term" value="F:RNA-DNA hybrid ribonuclease activity"/>
    <property type="evidence" value="ECO:0007669"/>
    <property type="project" value="InterPro"/>
</dbReference>
<dbReference type="InterPro" id="IPR044730">
    <property type="entry name" value="RNase_H-like_dom_plant"/>
</dbReference>
<dbReference type="EMBL" id="RXIC02000019">
    <property type="protein sequence ID" value="KAB1225900.1"/>
    <property type="molecule type" value="Genomic_DNA"/>
</dbReference>
<dbReference type="AlphaFoldDB" id="A0A6A1WSY2"/>
<reference evidence="2 3" key="1">
    <citation type="journal article" date="2019" name="Plant Biotechnol. J.">
        <title>The red bayberry genome and genetic basis of sex determination.</title>
        <authorList>
            <person name="Jia H.M."/>
            <person name="Jia H.J."/>
            <person name="Cai Q.L."/>
            <person name="Wang Y."/>
            <person name="Zhao H.B."/>
            <person name="Yang W.F."/>
            <person name="Wang G.Y."/>
            <person name="Li Y.H."/>
            <person name="Zhan D.L."/>
            <person name="Shen Y.T."/>
            <person name="Niu Q.F."/>
            <person name="Chang L."/>
            <person name="Qiu J."/>
            <person name="Zhao L."/>
            <person name="Xie H.B."/>
            <person name="Fu W.Y."/>
            <person name="Jin J."/>
            <person name="Li X.W."/>
            <person name="Jiao Y."/>
            <person name="Zhou C.C."/>
            <person name="Tu T."/>
            <person name="Chai C.Y."/>
            <person name="Gao J.L."/>
            <person name="Fan L.J."/>
            <person name="van de Weg E."/>
            <person name="Wang J.Y."/>
            <person name="Gao Z.S."/>
        </authorList>
    </citation>
    <scope>NUCLEOTIDE SEQUENCE [LARGE SCALE GENOMIC DNA]</scope>
    <source>
        <tissue evidence="2">Leaves</tissue>
    </source>
</reference>
<dbReference type="OrthoDB" id="1906820at2759"/>
<accession>A0A6A1WSY2</accession>
<proteinExistence type="predicted"/>
<feature type="domain" description="RNase H type-1" evidence="1">
    <location>
        <begin position="23"/>
        <end position="110"/>
    </location>
</feature>
<evidence type="ECO:0000313" key="2">
    <source>
        <dbReference type="EMBL" id="KAB1225900.1"/>
    </source>
</evidence>
<gene>
    <name evidence="2" type="ORF">CJ030_MR1G006387</name>
</gene>
<dbReference type="Proteomes" id="UP000516437">
    <property type="component" value="Chromosome 1"/>
</dbReference>
<dbReference type="CDD" id="cd06222">
    <property type="entry name" value="RNase_H_like"/>
    <property type="match status" value="1"/>
</dbReference>
<name>A0A6A1WSY2_9ROSI</name>
<sequence length="111" mass="12489">METTDHGWFKINTNVAVRDIGSYTAMSCRDSSSSLCWIYTERFNAVNPLLGEAIAILTAMEQASQKGWIKVIFECDSLLLCNAVNAINSSSLWMIEDVVLNIQDFLSRFPF</sequence>
<dbReference type="InterPro" id="IPR012337">
    <property type="entry name" value="RNaseH-like_sf"/>
</dbReference>
<dbReference type="Pfam" id="PF13456">
    <property type="entry name" value="RVT_3"/>
    <property type="match status" value="1"/>
</dbReference>
<dbReference type="GO" id="GO:0003676">
    <property type="term" value="F:nucleic acid binding"/>
    <property type="evidence" value="ECO:0007669"/>
    <property type="project" value="InterPro"/>
</dbReference>
<keyword evidence="3" id="KW-1185">Reference proteome</keyword>
<evidence type="ECO:0000313" key="3">
    <source>
        <dbReference type="Proteomes" id="UP000516437"/>
    </source>
</evidence>
<dbReference type="InterPro" id="IPR052929">
    <property type="entry name" value="RNase_H-like_EbsB-rel"/>
</dbReference>
<evidence type="ECO:0000259" key="1">
    <source>
        <dbReference type="Pfam" id="PF13456"/>
    </source>
</evidence>
<comment type="caution">
    <text evidence="2">The sequence shown here is derived from an EMBL/GenBank/DDBJ whole genome shotgun (WGS) entry which is preliminary data.</text>
</comment>